<dbReference type="CDD" id="cd00673">
    <property type="entry name" value="AlaRS_core"/>
    <property type="match status" value="1"/>
</dbReference>
<dbReference type="Proteomes" id="UP000751518">
    <property type="component" value="Unassembled WGS sequence"/>
</dbReference>
<evidence type="ECO:0000256" key="7">
    <source>
        <dbReference type="ARBA" id="ARBA00022884"/>
    </source>
</evidence>
<evidence type="ECO:0000259" key="10">
    <source>
        <dbReference type="PROSITE" id="PS50860"/>
    </source>
</evidence>
<dbReference type="SUPFAM" id="SSF101353">
    <property type="entry name" value="Putative anticodon-binding domain of alanyl-tRNA synthetase (AlaRS)"/>
    <property type="match status" value="1"/>
</dbReference>
<dbReference type="Gene3D" id="3.30.54.20">
    <property type="match status" value="1"/>
</dbReference>
<keyword evidence="9" id="KW-0030">Aminoacyl-tRNA synthetase</keyword>
<dbReference type="GO" id="GO:0005524">
    <property type="term" value="F:ATP binding"/>
    <property type="evidence" value="ECO:0007669"/>
    <property type="project" value="UniProtKB-KW"/>
</dbReference>
<dbReference type="InterPro" id="IPR018163">
    <property type="entry name" value="Thr/Ala-tRNA-synth_IIc_edit"/>
</dbReference>
<organism evidence="11 12">
    <name type="scientific">candidate division WWE3 bacterium</name>
    <dbReference type="NCBI Taxonomy" id="2053526"/>
    <lineage>
        <taxon>Bacteria</taxon>
        <taxon>Katanobacteria</taxon>
    </lineage>
</organism>
<dbReference type="InterPro" id="IPR018164">
    <property type="entry name" value="Ala-tRNA-synth_IIc_N"/>
</dbReference>
<keyword evidence="8" id="KW-0648">Protein biosynthesis</keyword>
<dbReference type="InterPro" id="IPR018165">
    <property type="entry name" value="Ala-tRNA-synth_IIc_core"/>
</dbReference>
<dbReference type="GO" id="GO:0000049">
    <property type="term" value="F:tRNA binding"/>
    <property type="evidence" value="ECO:0007669"/>
    <property type="project" value="UniProtKB-KW"/>
</dbReference>
<keyword evidence="4 11" id="KW-0436">Ligase</keyword>
<keyword evidence="6" id="KW-0067">ATP-binding</keyword>
<evidence type="ECO:0000256" key="1">
    <source>
        <dbReference type="ARBA" id="ARBA00008226"/>
    </source>
</evidence>
<dbReference type="Pfam" id="PF07973">
    <property type="entry name" value="tRNA_SAD"/>
    <property type="match status" value="1"/>
</dbReference>
<dbReference type="PANTHER" id="PTHR11777">
    <property type="entry name" value="ALANYL-TRNA SYNTHETASE"/>
    <property type="match status" value="1"/>
</dbReference>
<evidence type="ECO:0000256" key="8">
    <source>
        <dbReference type="ARBA" id="ARBA00022917"/>
    </source>
</evidence>
<feature type="domain" description="Alanyl-transfer RNA synthetases family profile" evidence="10">
    <location>
        <begin position="7"/>
        <end position="610"/>
    </location>
</feature>
<comment type="similarity">
    <text evidence="1">Belongs to the class-II aminoacyl-tRNA synthetase family.</text>
</comment>
<gene>
    <name evidence="11" type="ORF">KC614_00930</name>
</gene>
<evidence type="ECO:0000256" key="4">
    <source>
        <dbReference type="ARBA" id="ARBA00022598"/>
    </source>
</evidence>
<sequence length="610" mass="69284">MTASHSMTTQEILTAYLEFYKERGHALTPNVSLVPSGDSTLLFTNSGMFPLVPYLSGEPHPLGKRLVNFQRAIRFEDIDEIGDNRHTTCFHMIGNWSLGDYFKGDQLPWLWEFMVEKLGIDINRMYGTVFIGDQYAPRDEESIILLNEIFDKYGVKQGKENERIFAYEGNWWKRGDAVGELGGPDSEVFYYIGSDNNGIGQNPEDNEDEFIEIGNSVFMQYRKTKDGWEELPQKNVDFGGGLERIAMVVQKKNDIFETDSFWPIIEELQKLSGYGYNDSIEVKVAMRILADHVRGCVLLAMDEVAPSNKDQGYVLRRLLRRMIRYARNLNIQEGVTSNLVDVTANMIAWIYPELPSMVPSIRDVFNNEEKKFSKTLTRGVREVEKRLVDFDGSVERLAETAFDLYQSLGYPPEMIVDDAHDRGFNVDLKVFEKTYADLFAGHQSQSRAGAEQKFKGGLADHSGQVVKYHTATHLLHWALREVLGSDVIQRGSNITGERLRFDFNFPEKLSDEQVHEVEKLVNEKINAALPVSFVMLPKDEAEKTGAIHAFGEKYGDQVKVYFIGGSLESAVSKEFCGGPHVENTSEIGNVEIYKQESVGKGVRRIYARTK</sequence>
<dbReference type="AlphaFoldDB" id="A0A955LKA4"/>
<dbReference type="EMBL" id="JAGQKZ010000004">
    <property type="protein sequence ID" value="MCA9391754.1"/>
    <property type="molecule type" value="Genomic_DNA"/>
</dbReference>
<dbReference type="Gene3D" id="3.30.930.10">
    <property type="entry name" value="Bira Bifunctional Protein, Domain 2"/>
    <property type="match status" value="1"/>
</dbReference>
<evidence type="ECO:0000313" key="12">
    <source>
        <dbReference type="Proteomes" id="UP000751518"/>
    </source>
</evidence>
<comment type="caution">
    <text evidence="11">The sequence shown here is derived from an EMBL/GenBank/DDBJ whole genome shotgun (WGS) entry which is preliminary data.</text>
</comment>
<dbReference type="PROSITE" id="PS50860">
    <property type="entry name" value="AA_TRNA_LIGASE_II_ALA"/>
    <property type="match status" value="1"/>
</dbReference>
<dbReference type="InterPro" id="IPR002318">
    <property type="entry name" value="Ala-tRNA-lgiase_IIc"/>
</dbReference>
<dbReference type="SUPFAM" id="SSF55186">
    <property type="entry name" value="ThrRS/AlaRS common domain"/>
    <property type="match status" value="1"/>
</dbReference>
<dbReference type="PRINTS" id="PR00980">
    <property type="entry name" value="TRNASYNTHALA"/>
</dbReference>
<accession>A0A955LKA4</accession>
<protein>
    <recommendedName>
        <fullName evidence="2">alanine--tRNA ligase</fullName>
        <ecNumber evidence="2">6.1.1.7</ecNumber>
    </recommendedName>
</protein>
<dbReference type="SUPFAM" id="SSF55681">
    <property type="entry name" value="Class II aaRS and biotin synthetases"/>
    <property type="match status" value="1"/>
</dbReference>
<dbReference type="GO" id="GO:0005737">
    <property type="term" value="C:cytoplasm"/>
    <property type="evidence" value="ECO:0007669"/>
    <property type="project" value="InterPro"/>
</dbReference>
<name>A0A955LKA4_UNCKA</name>
<dbReference type="EC" id="6.1.1.7" evidence="2"/>
<reference evidence="11" key="1">
    <citation type="submission" date="2020-04" db="EMBL/GenBank/DDBJ databases">
        <authorList>
            <person name="Zhang T."/>
        </authorList>
    </citation>
    <scope>NUCLEOTIDE SEQUENCE</scope>
    <source>
        <strain evidence="11">HKST-UBA03</strain>
    </source>
</reference>
<dbReference type="GO" id="GO:0006419">
    <property type="term" value="P:alanyl-tRNA aminoacylation"/>
    <property type="evidence" value="ECO:0007669"/>
    <property type="project" value="InterPro"/>
</dbReference>
<dbReference type="NCBIfam" id="NF002436">
    <property type="entry name" value="PRK01584.1"/>
    <property type="match status" value="1"/>
</dbReference>
<proteinExistence type="inferred from homology"/>
<keyword evidence="3" id="KW-0820">tRNA-binding</keyword>
<reference evidence="11" key="2">
    <citation type="journal article" date="2021" name="Microbiome">
        <title>Successional dynamics and alternative stable states in a saline activated sludge microbial community over 9 years.</title>
        <authorList>
            <person name="Wang Y."/>
            <person name="Ye J."/>
            <person name="Ju F."/>
            <person name="Liu L."/>
            <person name="Boyd J.A."/>
            <person name="Deng Y."/>
            <person name="Parks D.H."/>
            <person name="Jiang X."/>
            <person name="Yin X."/>
            <person name="Woodcroft B.J."/>
            <person name="Tyson G.W."/>
            <person name="Hugenholtz P."/>
            <person name="Polz M.F."/>
            <person name="Zhang T."/>
        </authorList>
    </citation>
    <scope>NUCLEOTIDE SEQUENCE</scope>
    <source>
        <strain evidence="11">HKST-UBA03</strain>
    </source>
</reference>
<dbReference type="Pfam" id="PF01411">
    <property type="entry name" value="tRNA-synt_2c"/>
    <property type="match status" value="1"/>
</dbReference>
<evidence type="ECO:0000313" key="11">
    <source>
        <dbReference type="EMBL" id="MCA9391754.1"/>
    </source>
</evidence>
<dbReference type="SMART" id="SM00863">
    <property type="entry name" value="tRNA_SAD"/>
    <property type="match status" value="1"/>
</dbReference>
<dbReference type="FunFam" id="3.30.980.10:FF:000004">
    <property type="entry name" value="Alanine--tRNA ligase, cytoplasmic"/>
    <property type="match status" value="1"/>
</dbReference>
<keyword evidence="7" id="KW-0694">RNA-binding</keyword>
<dbReference type="InterPro" id="IPR045864">
    <property type="entry name" value="aa-tRNA-synth_II/BPL/LPL"/>
</dbReference>
<dbReference type="InterPro" id="IPR050058">
    <property type="entry name" value="Ala-tRNA_ligase"/>
</dbReference>
<dbReference type="PANTHER" id="PTHR11777:SF9">
    <property type="entry name" value="ALANINE--TRNA LIGASE, CYTOPLASMIC"/>
    <property type="match status" value="1"/>
</dbReference>
<dbReference type="GO" id="GO:0002161">
    <property type="term" value="F:aminoacyl-tRNA deacylase activity"/>
    <property type="evidence" value="ECO:0007669"/>
    <property type="project" value="TreeGrafter"/>
</dbReference>
<evidence type="ECO:0000256" key="2">
    <source>
        <dbReference type="ARBA" id="ARBA00013168"/>
    </source>
</evidence>
<evidence type="ECO:0000256" key="5">
    <source>
        <dbReference type="ARBA" id="ARBA00022741"/>
    </source>
</evidence>
<dbReference type="GO" id="GO:0004813">
    <property type="term" value="F:alanine-tRNA ligase activity"/>
    <property type="evidence" value="ECO:0007669"/>
    <property type="project" value="UniProtKB-EC"/>
</dbReference>
<dbReference type="InterPro" id="IPR018162">
    <property type="entry name" value="Ala-tRNA-ligase_IIc_anticod-bd"/>
</dbReference>
<evidence type="ECO:0000256" key="3">
    <source>
        <dbReference type="ARBA" id="ARBA00022555"/>
    </source>
</evidence>
<evidence type="ECO:0000256" key="6">
    <source>
        <dbReference type="ARBA" id="ARBA00022840"/>
    </source>
</evidence>
<keyword evidence="5" id="KW-0547">Nucleotide-binding</keyword>
<dbReference type="InterPro" id="IPR012947">
    <property type="entry name" value="tRNA_SAD"/>
</dbReference>
<evidence type="ECO:0000256" key="9">
    <source>
        <dbReference type="ARBA" id="ARBA00023146"/>
    </source>
</evidence>
<dbReference type="Gene3D" id="3.30.980.10">
    <property type="entry name" value="Threonyl-trna Synthetase, Chain A, domain 2"/>
    <property type="match status" value="1"/>
</dbReference>